<sequence>MLGNEDRMATHGRLFAVLWRVGGGKTLCDEGRAMLYDGIQPPAFKIESRLIVQMKSCPEARAGEAFEQFSGIKSVHRPTTF</sequence>
<name>A0A511BF51_9PROT</name>
<proteinExistence type="predicted"/>
<evidence type="ECO:0000313" key="2">
    <source>
        <dbReference type="Proteomes" id="UP000321079"/>
    </source>
</evidence>
<accession>A0A511BF51</accession>
<dbReference type="AlphaFoldDB" id="A0A511BF51"/>
<comment type="caution">
    <text evidence="1">The sequence shown here is derived from an EMBL/GenBank/DDBJ whole genome shotgun (WGS) entry which is preliminary data.</text>
</comment>
<evidence type="ECO:0000313" key="1">
    <source>
        <dbReference type="EMBL" id="GEK96397.1"/>
    </source>
</evidence>
<gene>
    <name evidence="1" type="ORF">GKA01_15940</name>
</gene>
<protein>
    <submittedName>
        <fullName evidence="1">Uncharacterized protein</fullName>
    </submittedName>
</protein>
<dbReference type="Proteomes" id="UP000321079">
    <property type="component" value="Unassembled WGS sequence"/>
</dbReference>
<reference evidence="1 2" key="1">
    <citation type="submission" date="2019-07" db="EMBL/GenBank/DDBJ databases">
        <title>Whole genome shotgun sequence of Gluconobacter kanchanaburiensis NBRC 103587.</title>
        <authorList>
            <person name="Hosoyama A."/>
            <person name="Uohara A."/>
            <person name="Ohji S."/>
            <person name="Ichikawa N."/>
        </authorList>
    </citation>
    <scope>NUCLEOTIDE SEQUENCE [LARGE SCALE GENOMIC DNA]</scope>
    <source>
        <strain evidence="1 2">NBRC 103587</strain>
    </source>
</reference>
<dbReference type="EMBL" id="BJVA01000008">
    <property type="protein sequence ID" value="GEK96397.1"/>
    <property type="molecule type" value="Genomic_DNA"/>
</dbReference>
<organism evidence="1 2">
    <name type="scientific">Gluconobacter kanchanaburiensis NBRC 103587</name>
    <dbReference type="NCBI Taxonomy" id="1307948"/>
    <lineage>
        <taxon>Bacteria</taxon>
        <taxon>Pseudomonadati</taxon>
        <taxon>Pseudomonadota</taxon>
        <taxon>Alphaproteobacteria</taxon>
        <taxon>Acetobacterales</taxon>
        <taxon>Acetobacteraceae</taxon>
        <taxon>Gluconobacter</taxon>
    </lineage>
</organism>
<keyword evidence="2" id="KW-1185">Reference proteome</keyword>